<reference evidence="4" key="3">
    <citation type="submission" date="2021-03" db="EMBL/GenBank/DDBJ databases">
        <title>Genomic Encyclopedia of Type Strains, Phase IV (KMG-IV): sequencing the most valuable type-strain genomes for metagenomic binning, comparative biology and taxonomic classification.</title>
        <authorList>
            <person name="Goeker M."/>
        </authorList>
    </citation>
    <scope>NUCLEOTIDE SEQUENCE</scope>
    <source>
        <strain evidence="4">DSM 22443</strain>
    </source>
</reference>
<dbReference type="Pfam" id="PF25231">
    <property type="entry name" value="DUF7847"/>
    <property type="match status" value="1"/>
</dbReference>
<dbReference type="EMBL" id="JAGGKO010000002">
    <property type="protein sequence ID" value="MBP1954854.1"/>
    <property type="molecule type" value="Genomic_DNA"/>
</dbReference>
<name>A0A830FKS7_9EURY</name>
<keyword evidence="1" id="KW-0472">Membrane</keyword>
<comment type="caution">
    <text evidence="3">The sequence shown here is derived from an EMBL/GenBank/DDBJ whole genome shotgun (WGS) entry which is preliminary data.</text>
</comment>
<feature type="transmembrane region" description="Helical" evidence="1">
    <location>
        <begin position="63"/>
        <end position="87"/>
    </location>
</feature>
<dbReference type="OrthoDB" id="205869at2157"/>
<feature type="transmembrane region" description="Helical" evidence="1">
    <location>
        <begin position="21"/>
        <end position="43"/>
    </location>
</feature>
<feature type="transmembrane region" description="Helical" evidence="1">
    <location>
        <begin position="133"/>
        <end position="152"/>
    </location>
</feature>
<sequence length="243" mass="25058">MTLNIGSSLTGGLGRVATRNGALLVAAYAVVGLVWQVALYSLLATQLPRDAATGAAALPSVDAPLSVLALVTVLAFVALQYLTIVAVRVFVAGEARSIPGEYYRRNALGAFVNAVVGGLVYGVIVAIGTVLLVVPGIIAYVAFCFTIFHVIVDDENFVAALRDSWRLTRGNWLRLFVVLFILFVVVGVVGGVVSVVASVVIGAVAGPSAATVASGVFALPFSLLTLGVLAEAFVQLREGDAAV</sequence>
<gene>
    <name evidence="3" type="ORF">GCM10009017_08040</name>
    <name evidence="4" type="ORF">J2752_001766</name>
</gene>
<feature type="transmembrane region" description="Helical" evidence="1">
    <location>
        <begin position="173"/>
        <end position="206"/>
    </location>
</feature>
<proteinExistence type="predicted"/>
<feature type="domain" description="DUF7847" evidence="2">
    <location>
        <begin position="3"/>
        <end position="236"/>
    </location>
</feature>
<organism evidence="3 5">
    <name type="scientific">Halarchaeum rubridurum</name>
    <dbReference type="NCBI Taxonomy" id="489911"/>
    <lineage>
        <taxon>Archaea</taxon>
        <taxon>Methanobacteriati</taxon>
        <taxon>Methanobacteriota</taxon>
        <taxon>Stenosarchaea group</taxon>
        <taxon>Halobacteria</taxon>
        <taxon>Halobacteriales</taxon>
        <taxon>Halobacteriaceae</taxon>
    </lineage>
</organism>
<evidence type="ECO:0000313" key="3">
    <source>
        <dbReference type="EMBL" id="GGM60283.1"/>
    </source>
</evidence>
<dbReference type="Proteomes" id="UP000765891">
    <property type="component" value="Unassembled WGS sequence"/>
</dbReference>
<dbReference type="InterPro" id="IPR057169">
    <property type="entry name" value="DUF7847"/>
</dbReference>
<feature type="transmembrane region" description="Helical" evidence="1">
    <location>
        <begin position="212"/>
        <end position="234"/>
    </location>
</feature>
<evidence type="ECO:0000259" key="2">
    <source>
        <dbReference type="Pfam" id="PF25231"/>
    </source>
</evidence>
<protein>
    <recommendedName>
        <fullName evidence="2">DUF7847 domain-containing protein</fullName>
    </recommendedName>
</protein>
<keyword evidence="5" id="KW-1185">Reference proteome</keyword>
<evidence type="ECO:0000313" key="4">
    <source>
        <dbReference type="EMBL" id="MBP1954854.1"/>
    </source>
</evidence>
<reference evidence="3" key="2">
    <citation type="submission" date="2020-09" db="EMBL/GenBank/DDBJ databases">
        <authorList>
            <person name="Sun Q."/>
            <person name="Ohkuma M."/>
        </authorList>
    </citation>
    <scope>NUCLEOTIDE SEQUENCE</scope>
    <source>
        <strain evidence="3">JCM 16108</strain>
    </source>
</reference>
<dbReference type="RefSeq" id="WP_188870117.1">
    <property type="nucleotide sequence ID" value="NZ_BMOO01000002.1"/>
</dbReference>
<dbReference type="Proteomes" id="UP000614609">
    <property type="component" value="Unassembled WGS sequence"/>
</dbReference>
<keyword evidence="1" id="KW-0812">Transmembrane</keyword>
<evidence type="ECO:0000256" key="1">
    <source>
        <dbReference type="SAM" id="Phobius"/>
    </source>
</evidence>
<feature type="transmembrane region" description="Helical" evidence="1">
    <location>
        <begin position="108"/>
        <end position="127"/>
    </location>
</feature>
<dbReference type="AlphaFoldDB" id="A0A830FKS7"/>
<evidence type="ECO:0000313" key="5">
    <source>
        <dbReference type="Proteomes" id="UP000614609"/>
    </source>
</evidence>
<accession>A0A830FKS7</accession>
<dbReference type="EMBL" id="BMOO01000002">
    <property type="protein sequence ID" value="GGM60283.1"/>
    <property type="molecule type" value="Genomic_DNA"/>
</dbReference>
<keyword evidence="1" id="KW-1133">Transmembrane helix</keyword>
<reference evidence="3" key="1">
    <citation type="journal article" date="2014" name="Int. J. Syst. Evol. Microbiol.">
        <title>Complete genome sequence of Corynebacterium casei LMG S-19264T (=DSM 44701T), isolated from a smear-ripened cheese.</title>
        <authorList>
            <consortium name="US DOE Joint Genome Institute (JGI-PGF)"/>
            <person name="Walter F."/>
            <person name="Albersmeier A."/>
            <person name="Kalinowski J."/>
            <person name="Ruckert C."/>
        </authorList>
    </citation>
    <scope>NUCLEOTIDE SEQUENCE</scope>
    <source>
        <strain evidence="3">JCM 16108</strain>
    </source>
</reference>